<dbReference type="GO" id="GO:0005085">
    <property type="term" value="F:guanyl-nucleotide exchange factor activity"/>
    <property type="evidence" value="ECO:0007669"/>
    <property type="project" value="UniProtKB-KW"/>
</dbReference>
<dbReference type="Pfam" id="PF00618">
    <property type="entry name" value="RasGEF_N"/>
    <property type="match status" value="1"/>
</dbReference>
<feature type="region of interest" description="Disordered" evidence="5">
    <location>
        <begin position="307"/>
        <end position="335"/>
    </location>
</feature>
<dbReference type="GO" id="GO:0005886">
    <property type="term" value="C:plasma membrane"/>
    <property type="evidence" value="ECO:0007669"/>
    <property type="project" value="TreeGrafter"/>
</dbReference>
<dbReference type="InterPro" id="IPR000651">
    <property type="entry name" value="Ras-like_Gua-exchang_fac_N"/>
</dbReference>
<name>A0A1B2JF59_PICPA</name>
<feature type="domain" description="Ras-GEF" evidence="7">
    <location>
        <begin position="1306"/>
        <end position="1549"/>
    </location>
</feature>
<dbReference type="Pfam" id="PF00617">
    <property type="entry name" value="RasGEF"/>
    <property type="match status" value="1"/>
</dbReference>
<dbReference type="InterPro" id="IPR001895">
    <property type="entry name" value="RASGEF_cat_dom"/>
</dbReference>
<keyword evidence="1 4" id="KW-0728">SH3 domain</keyword>
<evidence type="ECO:0000256" key="3">
    <source>
        <dbReference type="PROSITE-ProRule" id="PRU00168"/>
    </source>
</evidence>
<dbReference type="SMART" id="SM00147">
    <property type="entry name" value="RasGEF"/>
    <property type="match status" value="1"/>
</dbReference>
<feature type="compositionally biased region" description="Basic and acidic residues" evidence="5">
    <location>
        <begin position="384"/>
        <end position="398"/>
    </location>
</feature>
<dbReference type="SMART" id="SM00229">
    <property type="entry name" value="RasGEFN"/>
    <property type="match status" value="1"/>
</dbReference>
<dbReference type="SUPFAM" id="SSF50044">
    <property type="entry name" value="SH3-domain"/>
    <property type="match status" value="1"/>
</dbReference>
<evidence type="ECO:0000256" key="1">
    <source>
        <dbReference type="ARBA" id="ARBA00022443"/>
    </source>
</evidence>
<dbReference type="InterPro" id="IPR023578">
    <property type="entry name" value="Ras_GEF_dom_sf"/>
</dbReference>
<feature type="domain" description="SH3" evidence="6">
    <location>
        <begin position="445"/>
        <end position="513"/>
    </location>
</feature>
<reference evidence="9 10" key="1">
    <citation type="submission" date="2016-02" db="EMBL/GenBank/DDBJ databases">
        <title>Comparative genomic and transcriptomic foundation for Pichia pastoris.</title>
        <authorList>
            <person name="Love K.R."/>
            <person name="Shah K.A."/>
            <person name="Whittaker C.A."/>
            <person name="Wu J."/>
            <person name="Bartlett M.C."/>
            <person name="Ma D."/>
            <person name="Leeson R.L."/>
            <person name="Priest M."/>
            <person name="Young S.K."/>
            <person name="Love J.C."/>
        </authorList>
    </citation>
    <scope>NUCLEOTIDE SEQUENCE [LARGE SCALE GENOMIC DNA]</scope>
    <source>
        <strain evidence="9 10">ATCC 28485</strain>
    </source>
</reference>
<feature type="region of interest" description="Disordered" evidence="5">
    <location>
        <begin position="369"/>
        <end position="436"/>
    </location>
</feature>
<dbReference type="PROSITE" id="PS50009">
    <property type="entry name" value="RASGEF_CAT"/>
    <property type="match status" value="1"/>
</dbReference>
<dbReference type="GO" id="GO:0007265">
    <property type="term" value="P:Ras protein signal transduction"/>
    <property type="evidence" value="ECO:0007669"/>
    <property type="project" value="TreeGrafter"/>
</dbReference>
<dbReference type="EMBL" id="CP014586">
    <property type="protein sequence ID" value="ANZ76623.1"/>
    <property type="molecule type" value="Genomic_DNA"/>
</dbReference>
<dbReference type="Gene3D" id="1.20.870.10">
    <property type="entry name" value="Son of sevenless (SoS) protein Chain: S domain 1"/>
    <property type="match status" value="1"/>
</dbReference>
<feature type="domain" description="N-terminal Ras-GEF" evidence="8">
    <location>
        <begin position="1009"/>
        <end position="1149"/>
    </location>
</feature>
<feature type="compositionally biased region" description="Polar residues" evidence="5">
    <location>
        <begin position="237"/>
        <end position="247"/>
    </location>
</feature>
<dbReference type="InterPro" id="IPR036028">
    <property type="entry name" value="SH3-like_dom_sf"/>
</dbReference>
<evidence type="ECO:0000256" key="2">
    <source>
        <dbReference type="ARBA" id="ARBA00022658"/>
    </source>
</evidence>
<feature type="compositionally biased region" description="Polar residues" evidence="5">
    <location>
        <begin position="402"/>
        <end position="411"/>
    </location>
</feature>
<dbReference type="CDD" id="cd06224">
    <property type="entry name" value="REM"/>
    <property type="match status" value="1"/>
</dbReference>
<evidence type="ECO:0000256" key="4">
    <source>
        <dbReference type="PROSITE-ProRule" id="PRU00192"/>
    </source>
</evidence>
<dbReference type="Gene3D" id="1.10.840.10">
    <property type="entry name" value="Ras guanine-nucleotide exchange factors catalytic domain"/>
    <property type="match status" value="1"/>
</dbReference>
<keyword evidence="2 3" id="KW-0344">Guanine-nucleotide releasing factor</keyword>
<evidence type="ECO:0000259" key="7">
    <source>
        <dbReference type="PROSITE" id="PS50009"/>
    </source>
</evidence>
<evidence type="ECO:0000313" key="9">
    <source>
        <dbReference type="EMBL" id="ANZ76623.1"/>
    </source>
</evidence>
<protein>
    <submittedName>
        <fullName evidence="9">BA75_03888T0</fullName>
    </submittedName>
</protein>
<dbReference type="InterPro" id="IPR008937">
    <property type="entry name" value="Ras-like_GEF"/>
</dbReference>
<dbReference type="Proteomes" id="UP000094565">
    <property type="component" value="Chromosome 3"/>
</dbReference>
<dbReference type="InterPro" id="IPR036964">
    <property type="entry name" value="RASGEF_cat_dom_sf"/>
</dbReference>
<sequence>MDRESLMATIQEENSGVEFSFEKGVPNTVPNQQKKFEADEVVTPVIKSSGKLLSPLNLVNYSEPSPAKSIDSMGFKHITPLNILSSELDKEHKKALKEIEINKNGDRLSEIPGSFPYQSVDEITDENAAVVANEFDKLKLKTNKKNLSGSVQQLGQDGSYGKYRQSVASSLFFTASSGSSRASYSQNNSYANDLEGFDDDSTRHNVTETLHSRDHSDASSSGFSYLKAAEIITVSNQSFPSNPSASDGSKRYNRSDSSASHSSSNDDDYGFFDNGPMVPSHVFNGNMSSPMATTPLVGTFDLDNDVTPKIDQISSPLPEMPNNHSVTDISEPKGLNFRNTAVSTTSSWYPPNSNTNAHRNTQNTTVENLNETDSDDADASSNHESSHSFHPSDEDQVRNPRMSLQTSSQETSDLKTKENSSSQTNNIVSNPSSQQPVFENDDYTYSSLYVVAIHKFDASTLQSGNDSSICLSFDKGDLVFTYLVDKSGWGEVILLNTLKRGWVPMNYFKPAIPESIPEQAKNFSPNAYLAFSKKPLARLFVASAKFLLEPTVKPIYSSTTKEIKGYSFDNSSINGIRDGVRRLLEDTNCISRTTDVVKSKPIIRKVRKSLLRDWYNLMVKAQQYRNTIDITKIEILQLMVYQVVRKAIAFLEIWGLESESVASEPVKVERINQALRSETMTASEGVLPCLSESPFAKDRLQTIYKYSISYLSLIMGRLDIIENNYVGCKYLENLTHQIINLMKELLLIGKTCQEKLTDYNNHRSQLVKLDNSLDTILSHISELVTSVKVFISRTMNQLASQGKKQLMDNYNQTTGITNLDSDENYYYTIEGGKIIKTCSKMVVKIGEATATLKGLLDITNDFQLPGEKQHIDFDSAKVDASAFIKACSESLMKNNQINAKVQKHAQSNRSISTKNVKNNRKSKRFSMFKSGVPGGFDLKPEALDSLSNFLPDVTPSSPFISNDEEFTKFQHANETLTSNELKGYEYRNDLNKFQDIYADVESEIIRSNEDGIILGASFRALVYMLTNETSPPNYFFISVFFLTFRIFSTSNDLLEELVIRFDIDDKQLKNESKMESVDQTTADTLTLKSKLTSRRRLICKTFRLWMESYWKHSTDYPLLATLINFFNEGISEYLPLEAMKLLEIASNLMSDPPVENEKDRFEYYNSIANTKQLVKRKIIDTREARGFSGLSFLSSGVEDEVNELERIETTSSIASRLSQKSIALPSSKSLVTLGSLLSDQDNSKIRSLCLGYRRMLQGHWQANVYNDAISKQFPTIETEQQIEMWWKICQERWKLPETPLTLLNFNINELAKQLTLLESQLFCSIKVEELLNQNFTAKKLDLNLSPNIHRSVLFTNCLSEYVLDSILAPSLSSKQRSNVFKRWLKVAASCLELRNYNSLAAIMTSLQSFLLTRINELIPSLSPKNKELYDYLITIIHPEKNYSIYRGKLRAFLESSSSKIPIVPYLSLFLQDLTFVVDGNSNYRKSTSKLLPQKLINVDKYYKVTSIVSNLEELQIPYPDIPPEHSNMDNLFNKLQGQVVGRRFSVFSRTSKASGIALSENALKYGMTGIPEFQELILLEIWKVKQLNLSDEDRAWKMSCKIQPRGD</sequence>
<dbReference type="Gene3D" id="2.30.30.40">
    <property type="entry name" value="SH3 Domains"/>
    <property type="match status" value="1"/>
</dbReference>
<dbReference type="InterPro" id="IPR001452">
    <property type="entry name" value="SH3_domain"/>
</dbReference>
<dbReference type="SUPFAM" id="SSF48366">
    <property type="entry name" value="Ras GEF"/>
    <property type="match status" value="1"/>
</dbReference>
<dbReference type="OrthoDB" id="546434at2759"/>
<accession>A0A1B2JF59</accession>
<evidence type="ECO:0000256" key="5">
    <source>
        <dbReference type="SAM" id="MobiDB-lite"/>
    </source>
</evidence>
<feature type="region of interest" description="Disordered" evidence="5">
    <location>
        <begin position="237"/>
        <end position="272"/>
    </location>
</feature>
<dbReference type="PANTHER" id="PTHR23113">
    <property type="entry name" value="GUANINE NUCLEOTIDE EXCHANGE FACTOR"/>
    <property type="match status" value="1"/>
</dbReference>
<evidence type="ECO:0000313" key="10">
    <source>
        <dbReference type="Proteomes" id="UP000094565"/>
    </source>
</evidence>
<organism evidence="9 10">
    <name type="scientific">Komagataella pastoris</name>
    <name type="common">Yeast</name>
    <name type="synonym">Pichia pastoris</name>
    <dbReference type="NCBI Taxonomy" id="4922"/>
    <lineage>
        <taxon>Eukaryota</taxon>
        <taxon>Fungi</taxon>
        <taxon>Dikarya</taxon>
        <taxon>Ascomycota</taxon>
        <taxon>Saccharomycotina</taxon>
        <taxon>Pichiomycetes</taxon>
        <taxon>Pichiales</taxon>
        <taxon>Pichiaceae</taxon>
        <taxon>Komagataella</taxon>
    </lineage>
</organism>
<feature type="compositionally biased region" description="Polar residues" evidence="5">
    <location>
        <begin position="419"/>
        <end position="436"/>
    </location>
</feature>
<dbReference type="PROSITE" id="PS50212">
    <property type="entry name" value="RASGEF_NTER"/>
    <property type="match status" value="1"/>
</dbReference>
<evidence type="ECO:0000259" key="6">
    <source>
        <dbReference type="PROSITE" id="PS50002"/>
    </source>
</evidence>
<proteinExistence type="predicted"/>
<dbReference type="PANTHER" id="PTHR23113:SF354">
    <property type="entry name" value="BUD SITE SELECTION PROTEIN 5"/>
    <property type="match status" value="1"/>
</dbReference>
<dbReference type="PROSITE" id="PS50002">
    <property type="entry name" value="SH3"/>
    <property type="match status" value="1"/>
</dbReference>
<keyword evidence="10" id="KW-1185">Reference proteome</keyword>
<gene>
    <name evidence="9" type="primary">BUD5</name>
    <name evidence="9" type="ORF">ATY40_BA7503888</name>
</gene>
<evidence type="ECO:0000259" key="8">
    <source>
        <dbReference type="PROSITE" id="PS50212"/>
    </source>
</evidence>